<dbReference type="EMBL" id="FUXI01000054">
    <property type="protein sequence ID" value="SKA16038.1"/>
    <property type="molecule type" value="Genomic_DNA"/>
</dbReference>
<accession>A0A1T4RJW6</accession>
<evidence type="ECO:0000313" key="2">
    <source>
        <dbReference type="Proteomes" id="UP000190328"/>
    </source>
</evidence>
<dbReference type="AlphaFoldDB" id="A0A1T4RJW6"/>
<dbReference type="RefSeq" id="WP_078808510.1">
    <property type="nucleotide sequence ID" value="NZ_FUXI01000054.1"/>
</dbReference>
<dbReference type="Proteomes" id="UP000190328">
    <property type="component" value="Unassembled WGS sequence"/>
</dbReference>
<sequence length="77" mass="8828">MEQEQFLKWIKENLLSTGESIKLSGKSAATFKKAVVQNSIKPFYESSDEGRGKVRLYLKSDVERYSTVKAGRKKKKK</sequence>
<organism evidence="1 2">
    <name type="scientific">Pilibacter termitis</name>
    <dbReference type="NCBI Taxonomy" id="263852"/>
    <lineage>
        <taxon>Bacteria</taxon>
        <taxon>Bacillati</taxon>
        <taxon>Bacillota</taxon>
        <taxon>Bacilli</taxon>
        <taxon>Lactobacillales</taxon>
        <taxon>Enterococcaceae</taxon>
        <taxon>Pilibacter</taxon>
    </lineage>
</organism>
<dbReference type="STRING" id="263852.SAMN02745116_02625"/>
<protein>
    <submittedName>
        <fullName evidence="1">Uncharacterized protein</fullName>
    </submittedName>
</protein>
<dbReference type="OrthoDB" id="2650588at2"/>
<evidence type="ECO:0000313" key="1">
    <source>
        <dbReference type="EMBL" id="SKA16038.1"/>
    </source>
</evidence>
<name>A0A1T4RJW6_9ENTE</name>
<gene>
    <name evidence="1" type="ORF">SAMN02745116_02625</name>
</gene>
<proteinExistence type="predicted"/>
<keyword evidence="2" id="KW-1185">Reference proteome</keyword>
<reference evidence="1 2" key="1">
    <citation type="submission" date="2017-02" db="EMBL/GenBank/DDBJ databases">
        <authorList>
            <person name="Peterson S.W."/>
        </authorList>
    </citation>
    <scope>NUCLEOTIDE SEQUENCE [LARGE SCALE GENOMIC DNA]</scope>
    <source>
        <strain evidence="1 2">ATCC BAA-1030</strain>
    </source>
</reference>